<protein>
    <submittedName>
        <fullName evidence="1">Uncharacterized protein</fullName>
    </submittedName>
</protein>
<gene>
    <name evidence="1" type="ORF">B0H16DRAFT_586972</name>
</gene>
<evidence type="ECO:0000313" key="1">
    <source>
        <dbReference type="EMBL" id="KAJ7760004.1"/>
    </source>
</evidence>
<evidence type="ECO:0000313" key="2">
    <source>
        <dbReference type="Proteomes" id="UP001215598"/>
    </source>
</evidence>
<keyword evidence="2" id="KW-1185">Reference proteome</keyword>
<organism evidence="1 2">
    <name type="scientific">Mycena metata</name>
    <dbReference type="NCBI Taxonomy" id="1033252"/>
    <lineage>
        <taxon>Eukaryota</taxon>
        <taxon>Fungi</taxon>
        <taxon>Dikarya</taxon>
        <taxon>Basidiomycota</taxon>
        <taxon>Agaricomycotina</taxon>
        <taxon>Agaricomycetes</taxon>
        <taxon>Agaricomycetidae</taxon>
        <taxon>Agaricales</taxon>
        <taxon>Marasmiineae</taxon>
        <taxon>Mycenaceae</taxon>
        <taxon>Mycena</taxon>
    </lineage>
</organism>
<dbReference type="AlphaFoldDB" id="A0AAD7NGH8"/>
<comment type="caution">
    <text evidence="1">The sequence shown here is derived from an EMBL/GenBank/DDBJ whole genome shotgun (WGS) entry which is preliminary data.</text>
</comment>
<proteinExistence type="predicted"/>
<sequence>MTALSLFNDLTDLKNAAKKFPTTELLTELLTLVGHDVVLAKRNNFSVYWTVSQARDVIDHIIDLVDKTAIDPNPSWADLGAQHWQDFDTYTERLLWMEDFLLKFALTAEREALVSNFPNGQGVQEDVEFIKNWKIARTELKQLFLDLSSPGYLSNGATHADIQAIHKRDDIMLLKSVNLRLKGTTVTGQAQANLLELTTKFDTILQSLATASDEVLVYSIQFAMGIDIFVNAQDPKVVARLQDADLWTLAKAGVDLVEQNASVQQLENAWNDFIASLCRNVLLPNGYKDLLRLLSTIKRPYYSQSVGLVRACQKLGVGFNANKSLSIQLLETAVDHARNALTAAATVTYDHRVATFSDTTTATTFTTAENSIKACSVAYNKNNTFEQDMIAARTTDADRLTRLSARFVKGNQNITSGAAVDLTITLPAGGSHEYSVDSNLTLHAVLWKEAALEASPTLIENMRSKGYFHHTGDSTPLDLRASINTLPDSGGKKTVTLAIS</sequence>
<accession>A0AAD7NGH8</accession>
<reference evidence="1" key="1">
    <citation type="submission" date="2023-03" db="EMBL/GenBank/DDBJ databases">
        <title>Massive genome expansion in bonnet fungi (Mycena s.s.) driven by repeated elements and novel gene families across ecological guilds.</title>
        <authorList>
            <consortium name="Lawrence Berkeley National Laboratory"/>
            <person name="Harder C.B."/>
            <person name="Miyauchi S."/>
            <person name="Viragh M."/>
            <person name="Kuo A."/>
            <person name="Thoen E."/>
            <person name="Andreopoulos B."/>
            <person name="Lu D."/>
            <person name="Skrede I."/>
            <person name="Drula E."/>
            <person name="Henrissat B."/>
            <person name="Morin E."/>
            <person name="Kohler A."/>
            <person name="Barry K."/>
            <person name="LaButti K."/>
            <person name="Morin E."/>
            <person name="Salamov A."/>
            <person name="Lipzen A."/>
            <person name="Mereny Z."/>
            <person name="Hegedus B."/>
            <person name="Baldrian P."/>
            <person name="Stursova M."/>
            <person name="Weitz H."/>
            <person name="Taylor A."/>
            <person name="Grigoriev I.V."/>
            <person name="Nagy L.G."/>
            <person name="Martin F."/>
            <person name="Kauserud H."/>
        </authorList>
    </citation>
    <scope>NUCLEOTIDE SEQUENCE</scope>
    <source>
        <strain evidence="1">CBHHK182m</strain>
    </source>
</reference>
<dbReference type="EMBL" id="JARKIB010000038">
    <property type="protein sequence ID" value="KAJ7760004.1"/>
    <property type="molecule type" value="Genomic_DNA"/>
</dbReference>
<name>A0AAD7NGH8_9AGAR</name>
<dbReference type="Proteomes" id="UP001215598">
    <property type="component" value="Unassembled WGS sequence"/>
</dbReference>